<dbReference type="GO" id="GO:0005549">
    <property type="term" value="F:odorant binding"/>
    <property type="evidence" value="ECO:0007669"/>
    <property type="project" value="InterPro"/>
</dbReference>
<keyword evidence="4 10" id="KW-0812">Transmembrane</keyword>
<dbReference type="GO" id="GO:0007165">
    <property type="term" value="P:signal transduction"/>
    <property type="evidence" value="ECO:0007669"/>
    <property type="project" value="UniProtKB-KW"/>
</dbReference>
<comment type="caution">
    <text evidence="11">The sequence shown here is derived from an EMBL/GenBank/DDBJ whole genome shotgun (WGS) entry which is preliminary data.</text>
</comment>
<evidence type="ECO:0000256" key="10">
    <source>
        <dbReference type="SAM" id="Phobius"/>
    </source>
</evidence>
<keyword evidence="7 10" id="KW-0472">Membrane</keyword>
<evidence type="ECO:0000256" key="8">
    <source>
        <dbReference type="ARBA" id="ARBA00023170"/>
    </source>
</evidence>
<evidence type="ECO:0000256" key="3">
    <source>
        <dbReference type="ARBA" id="ARBA00022606"/>
    </source>
</evidence>
<evidence type="ECO:0000256" key="9">
    <source>
        <dbReference type="ARBA" id="ARBA00023224"/>
    </source>
</evidence>
<reference evidence="11" key="1">
    <citation type="submission" date="2022-03" db="EMBL/GenBank/DDBJ databases">
        <authorList>
            <person name="Sayadi A."/>
        </authorList>
    </citation>
    <scope>NUCLEOTIDE SEQUENCE</scope>
</reference>
<evidence type="ECO:0000256" key="1">
    <source>
        <dbReference type="ARBA" id="ARBA00004651"/>
    </source>
</evidence>
<evidence type="ECO:0000313" key="12">
    <source>
        <dbReference type="Proteomes" id="UP001152888"/>
    </source>
</evidence>
<dbReference type="Proteomes" id="UP001152888">
    <property type="component" value="Unassembled WGS sequence"/>
</dbReference>
<dbReference type="GO" id="GO:0005886">
    <property type="term" value="C:plasma membrane"/>
    <property type="evidence" value="ECO:0007669"/>
    <property type="project" value="UniProtKB-SubCell"/>
</dbReference>
<name>A0A9P0KMH6_ACAOB</name>
<feature type="transmembrane region" description="Helical" evidence="10">
    <location>
        <begin position="93"/>
        <end position="117"/>
    </location>
</feature>
<dbReference type="InterPro" id="IPR004117">
    <property type="entry name" value="7tm6_olfct_rcpt"/>
</dbReference>
<dbReference type="Pfam" id="PF02949">
    <property type="entry name" value="7tm_6"/>
    <property type="match status" value="1"/>
</dbReference>
<dbReference type="GO" id="GO:0004984">
    <property type="term" value="F:olfactory receptor activity"/>
    <property type="evidence" value="ECO:0007669"/>
    <property type="project" value="InterPro"/>
</dbReference>
<evidence type="ECO:0000256" key="7">
    <source>
        <dbReference type="ARBA" id="ARBA00023136"/>
    </source>
</evidence>
<keyword evidence="5" id="KW-0552">Olfaction</keyword>
<keyword evidence="6 10" id="KW-1133">Transmembrane helix</keyword>
<keyword evidence="8" id="KW-0675">Receptor</keyword>
<keyword evidence="12" id="KW-1185">Reference proteome</keyword>
<evidence type="ECO:0000313" key="11">
    <source>
        <dbReference type="EMBL" id="CAH1977316.1"/>
    </source>
</evidence>
<accession>A0A9P0KMH6</accession>
<dbReference type="PANTHER" id="PTHR21137">
    <property type="entry name" value="ODORANT RECEPTOR"/>
    <property type="match status" value="1"/>
</dbReference>
<organism evidence="11 12">
    <name type="scientific">Acanthoscelides obtectus</name>
    <name type="common">Bean weevil</name>
    <name type="synonym">Bruchus obtectus</name>
    <dbReference type="NCBI Taxonomy" id="200917"/>
    <lineage>
        <taxon>Eukaryota</taxon>
        <taxon>Metazoa</taxon>
        <taxon>Ecdysozoa</taxon>
        <taxon>Arthropoda</taxon>
        <taxon>Hexapoda</taxon>
        <taxon>Insecta</taxon>
        <taxon>Pterygota</taxon>
        <taxon>Neoptera</taxon>
        <taxon>Endopterygota</taxon>
        <taxon>Coleoptera</taxon>
        <taxon>Polyphaga</taxon>
        <taxon>Cucujiformia</taxon>
        <taxon>Chrysomeloidea</taxon>
        <taxon>Chrysomelidae</taxon>
        <taxon>Bruchinae</taxon>
        <taxon>Bruchini</taxon>
        <taxon>Acanthoscelides</taxon>
    </lineage>
</organism>
<gene>
    <name evidence="11" type="ORF">ACAOBT_LOCUS12591</name>
</gene>
<evidence type="ECO:0000256" key="2">
    <source>
        <dbReference type="ARBA" id="ARBA00022475"/>
    </source>
</evidence>
<dbReference type="OrthoDB" id="8191658at2759"/>
<keyword evidence="3" id="KW-0716">Sensory transduction</keyword>
<sequence>MDVGLFLICGFTAAYDSLFSSLLLRLQTNIEILSEAIRTVRERTLEKFNVPEDCIVFQDENGSSLECELYNEIKKCNLHLLFLLRICEELEEMFTFTTLLAMLTGTIAIASNLFIVSKMSVADPEFLSLAEYIIALLIQFSMMCYYGSRVTEACFSFRGSLYECEWYKCSKRFKTCILIMMMRMDKPIYLTAAKFFPLKLSTIISVLKGSYSYAAMYRTVG</sequence>
<protein>
    <submittedName>
        <fullName evidence="11">Uncharacterized protein</fullName>
    </submittedName>
</protein>
<proteinExistence type="predicted"/>
<keyword evidence="2" id="KW-1003">Cell membrane</keyword>
<evidence type="ECO:0000256" key="5">
    <source>
        <dbReference type="ARBA" id="ARBA00022725"/>
    </source>
</evidence>
<feature type="transmembrane region" description="Helical" evidence="10">
    <location>
        <begin position="188"/>
        <end position="207"/>
    </location>
</feature>
<dbReference type="EMBL" id="CAKOFQ010006857">
    <property type="protein sequence ID" value="CAH1977316.1"/>
    <property type="molecule type" value="Genomic_DNA"/>
</dbReference>
<comment type="subcellular location">
    <subcellularLocation>
        <location evidence="1">Cell membrane</location>
        <topology evidence="1">Multi-pass membrane protein</topology>
    </subcellularLocation>
</comment>
<feature type="transmembrane region" description="Helical" evidence="10">
    <location>
        <begin position="129"/>
        <end position="148"/>
    </location>
</feature>
<dbReference type="PANTHER" id="PTHR21137:SF35">
    <property type="entry name" value="ODORANT RECEPTOR 19A-RELATED"/>
    <property type="match status" value="1"/>
</dbReference>
<dbReference type="AlphaFoldDB" id="A0A9P0KMH6"/>
<evidence type="ECO:0000256" key="6">
    <source>
        <dbReference type="ARBA" id="ARBA00022989"/>
    </source>
</evidence>
<evidence type="ECO:0000256" key="4">
    <source>
        <dbReference type="ARBA" id="ARBA00022692"/>
    </source>
</evidence>
<keyword evidence="9" id="KW-0807">Transducer</keyword>